<reference evidence="3" key="1">
    <citation type="submission" date="2018-05" db="EMBL/GenBank/DDBJ databases">
        <authorList>
            <person name="Li Y."/>
        </authorList>
    </citation>
    <scope>NUCLEOTIDE SEQUENCE [LARGE SCALE GENOMIC DNA]</scope>
    <source>
        <strain evidence="3">3d-2-2</strain>
    </source>
</reference>
<evidence type="ECO:0000313" key="3">
    <source>
        <dbReference type="Proteomes" id="UP000245212"/>
    </source>
</evidence>
<dbReference type="InterPro" id="IPR007210">
    <property type="entry name" value="ABC_Gly_betaine_transp_sub-bd"/>
</dbReference>
<dbReference type="CDD" id="cd13641">
    <property type="entry name" value="PBP2_HisX_like"/>
    <property type="match status" value="1"/>
</dbReference>
<feature type="domain" description="ABC-type glycine betaine transport system substrate-binding" evidence="1">
    <location>
        <begin position="53"/>
        <end position="330"/>
    </location>
</feature>
<gene>
    <name evidence="2" type="ORF">DD235_05675</name>
</gene>
<evidence type="ECO:0000313" key="2">
    <source>
        <dbReference type="EMBL" id="PWF23831.1"/>
    </source>
</evidence>
<protein>
    <submittedName>
        <fullName evidence="2">Glycine/betaine ABC transporter substrate-binding protein</fullName>
    </submittedName>
</protein>
<dbReference type="SUPFAM" id="SSF53850">
    <property type="entry name" value="Periplasmic binding protein-like II"/>
    <property type="match status" value="1"/>
</dbReference>
<dbReference type="AlphaFoldDB" id="A0A2V1K111"/>
<accession>A0A2V1K111</accession>
<dbReference type="Pfam" id="PF04069">
    <property type="entry name" value="OpuAC"/>
    <property type="match status" value="1"/>
</dbReference>
<dbReference type="Gene3D" id="3.40.190.100">
    <property type="entry name" value="Glycine betaine-binding periplasmic protein, domain 2"/>
    <property type="match status" value="1"/>
</dbReference>
<comment type="caution">
    <text evidence="2">The sequence shown here is derived from an EMBL/GenBank/DDBJ whole genome shotgun (WGS) entry which is preliminary data.</text>
</comment>
<organism evidence="2 3">
    <name type="scientific">Corticimicrobacter populi</name>
    <dbReference type="NCBI Taxonomy" id="2175229"/>
    <lineage>
        <taxon>Bacteria</taxon>
        <taxon>Pseudomonadati</taxon>
        <taxon>Pseudomonadota</taxon>
        <taxon>Betaproteobacteria</taxon>
        <taxon>Burkholderiales</taxon>
        <taxon>Alcaligenaceae</taxon>
        <taxon>Corticimicrobacter</taxon>
    </lineage>
</organism>
<dbReference type="EMBL" id="QETA01000002">
    <property type="protein sequence ID" value="PWF23831.1"/>
    <property type="molecule type" value="Genomic_DNA"/>
</dbReference>
<name>A0A2V1K111_9BURK</name>
<keyword evidence="3" id="KW-1185">Reference proteome</keyword>
<sequence>MQDQTPFRPQIASLLHLRHSGGVLARILAGLCLAVGLQAGAQAATAACEVDRPVRFGGMNWESNLLLVEIERSILENGYGCKTQVEPGETVAMIAALERGDVDINSEIWPNQTQHAWGKALESGKVIGVGHIFTSEEGWYIPRYTAKRYPDIRDARDLLKHADAFVDPEDPSRSIVYGCPVGWTCETVNQNLLRALDMDSQFSVLSPGNGAALKAAIQSNYRRQRDIAFYYWSPTPLEGSLDLVRLELPTFDEQAYVCLTRQGCADPQPSDFQPNNVMTGLNKAFAEQAPAVAEFFSRVNIPREVISAMLARMESDSLEYAEAARLFLREHGQYWQPWVPADVAQRVQAAL</sequence>
<dbReference type="Gene3D" id="3.10.105.10">
    <property type="entry name" value="Dipeptide-binding Protein, Domain 3"/>
    <property type="match status" value="1"/>
</dbReference>
<proteinExistence type="predicted"/>
<evidence type="ECO:0000259" key="1">
    <source>
        <dbReference type="Pfam" id="PF04069"/>
    </source>
</evidence>
<dbReference type="GO" id="GO:0022857">
    <property type="term" value="F:transmembrane transporter activity"/>
    <property type="evidence" value="ECO:0007669"/>
    <property type="project" value="InterPro"/>
</dbReference>
<dbReference type="GO" id="GO:0043190">
    <property type="term" value="C:ATP-binding cassette (ABC) transporter complex"/>
    <property type="evidence" value="ECO:0007669"/>
    <property type="project" value="InterPro"/>
</dbReference>
<dbReference type="Proteomes" id="UP000245212">
    <property type="component" value="Unassembled WGS sequence"/>
</dbReference>